<proteinExistence type="predicted"/>
<dbReference type="AlphaFoldDB" id="A0A6A6K3S9"/>
<sequence length="148" mass="16473">MLLADDDPDRVCTSSPQLPIRNMVFDAKKDEIRGRGANKKLSRRNMYRNETQEDGAVDVVIDGKSEEPLKLFDSGNTSPRPVNRKDEEEQNSHLDVESPSVASGKSYKFEKMENRGMVSVESSDSNLSESSAGSFSFPMRLIGLSIEL</sequence>
<evidence type="ECO:0000256" key="1">
    <source>
        <dbReference type="SAM" id="MobiDB-lite"/>
    </source>
</evidence>
<gene>
    <name evidence="2" type="ORF">GH714_043270</name>
</gene>
<keyword evidence="3" id="KW-1185">Reference proteome</keyword>
<feature type="region of interest" description="Disordered" evidence="1">
    <location>
        <begin position="35"/>
        <end position="109"/>
    </location>
</feature>
<feature type="compositionally biased region" description="Basic and acidic residues" evidence="1">
    <location>
        <begin position="83"/>
        <end position="96"/>
    </location>
</feature>
<dbReference type="EMBL" id="JAAGAX010000040">
    <property type="protein sequence ID" value="KAF2282953.1"/>
    <property type="molecule type" value="Genomic_DNA"/>
</dbReference>
<protein>
    <submittedName>
        <fullName evidence="2">Uncharacterized protein</fullName>
    </submittedName>
</protein>
<reference evidence="2 3" key="1">
    <citation type="journal article" date="2020" name="Mol. Plant">
        <title>The Chromosome-Based Rubber Tree Genome Provides New Insights into Spurge Genome Evolution and Rubber Biosynthesis.</title>
        <authorList>
            <person name="Liu J."/>
            <person name="Shi C."/>
            <person name="Shi C.C."/>
            <person name="Li W."/>
            <person name="Zhang Q.J."/>
            <person name="Zhang Y."/>
            <person name="Li K."/>
            <person name="Lu H.F."/>
            <person name="Shi C."/>
            <person name="Zhu S.T."/>
            <person name="Xiao Z.Y."/>
            <person name="Nan H."/>
            <person name="Yue Y."/>
            <person name="Zhu X.G."/>
            <person name="Wu Y."/>
            <person name="Hong X.N."/>
            <person name="Fan G.Y."/>
            <person name="Tong Y."/>
            <person name="Zhang D."/>
            <person name="Mao C.L."/>
            <person name="Liu Y.L."/>
            <person name="Hao S.J."/>
            <person name="Liu W.Q."/>
            <person name="Lv M.Q."/>
            <person name="Zhang H.B."/>
            <person name="Liu Y."/>
            <person name="Hu-Tang G.R."/>
            <person name="Wang J.P."/>
            <person name="Wang J.H."/>
            <person name="Sun Y.H."/>
            <person name="Ni S.B."/>
            <person name="Chen W.B."/>
            <person name="Zhang X.C."/>
            <person name="Jiao Y.N."/>
            <person name="Eichler E.E."/>
            <person name="Li G.H."/>
            <person name="Liu X."/>
            <person name="Gao L.Z."/>
        </authorList>
    </citation>
    <scope>NUCLEOTIDE SEQUENCE [LARGE SCALE GENOMIC DNA]</scope>
    <source>
        <strain evidence="3">cv. GT1</strain>
        <tissue evidence="2">Leaf</tissue>
    </source>
</reference>
<accession>A0A6A6K3S9</accession>
<evidence type="ECO:0000313" key="2">
    <source>
        <dbReference type="EMBL" id="KAF2282953.1"/>
    </source>
</evidence>
<feature type="compositionally biased region" description="Basic and acidic residues" evidence="1">
    <location>
        <begin position="61"/>
        <end position="70"/>
    </location>
</feature>
<name>A0A6A6K3S9_HEVBR</name>
<organism evidence="2 3">
    <name type="scientific">Hevea brasiliensis</name>
    <name type="common">Para rubber tree</name>
    <name type="synonym">Siphonia brasiliensis</name>
    <dbReference type="NCBI Taxonomy" id="3981"/>
    <lineage>
        <taxon>Eukaryota</taxon>
        <taxon>Viridiplantae</taxon>
        <taxon>Streptophyta</taxon>
        <taxon>Embryophyta</taxon>
        <taxon>Tracheophyta</taxon>
        <taxon>Spermatophyta</taxon>
        <taxon>Magnoliopsida</taxon>
        <taxon>eudicotyledons</taxon>
        <taxon>Gunneridae</taxon>
        <taxon>Pentapetalae</taxon>
        <taxon>rosids</taxon>
        <taxon>fabids</taxon>
        <taxon>Malpighiales</taxon>
        <taxon>Euphorbiaceae</taxon>
        <taxon>Crotonoideae</taxon>
        <taxon>Micrandreae</taxon>
        <taxon>Hevea</taxon>
    </lineage>
</organism>
<comment type="caution">
    <text evidence="2">The sequence shown here is derived from an EMBL/GenBank/DDBJ whole genome shotgun (WGS) entry which is preliminary data.</text>
</comment>
<dbReference type="Proteomes" id="UP000467840">
    <property type="component" value="Unassembled WGS sequence"/>
</dbReference>
<evidence type="ECO:0000313" key="3">
    <source>
        <dbReference type="Proteomes" id="UP000467840"/>
    </source>
</evidence>
<feature type="compositionally biased region" description="Basic residues" evidence="1">
    <location>
        <begin position="36"/>
        <end position="46"/>
    </location>
</feature>